<organism evidence="1 2">
    <name type="scientific">Auriscalpium vulgare</name>
    <dbReference type="NCBI Taxonomy" id="40419"/>
    <lineage>
        <taxon>Eukaryota</taxon>
        <taxon>Fungi</taxon>
        <taxon>Dikarya</taxon>
        <taxon>Basidiomycota</taxon>
        <taxon>Agaricomycotina</taxon>
        <taxon>Agaricomycetes</taxon>
        <taxon>Russulales</taxon>
        <taxon>Auriscalpiaceae</taxon>
        <taxon>Auriscalpium</taxon>
    </lineage>
</organism>
<proteinExistence type="predicted"/>
<protein>
    <submittedName>
        <fullName evidence="1">Uncharacterized protein</fullName>
    </submittedName>
</protein>
<evidence type="ECO:0000313" key="2">
    <source>
        <dbReference type="Proteomes" id="UP000814033"/>
    </source>
</evidence>
<dbReference type="EMBL" id="MU275856">
    <property type="protein sequence ID" value="KAI0051032.1"/>
    <property type="molecule type" value="Genomic_DNA"/>
</dbReference>
<keyword evidence="2" id="KW-1185">Reference proteome</keyword>
<reference evidence="1" key="2">
    <citation type="journal article" date="2022" name="New Phytol.">
        <title>Evolutionary transition to the ectomycorrhizal habit in the genomes of a hyperdiverse lineage of mushroom-forming fungi.</title>
        <authorList>
            <person name="Looney B."/>
            <person name="Miyauchi S."/>
            <person name="Morin E."/>
            <person name="Drula E."/>
            <person name="Courty P.E."/>
            <person name="Kohler A."/>
            <person name="Kuo A."/>
            <person name="LaButti K."/>
            <person name="Pangilinan J."/>
            <person name="Lipzen A."/>
            <person name="Riley R."/>
            <person name="Andreopoulos W."/>
            <person name="He G."/>
            <person name="Johnson J."/>
            <person name="Nolan M."/>
            <person name="Tritt A."/>
            <person name="Barry K.W."/>
            <person name="Grigoriev I.V."/>
            <person name="Nagy L.G."/>
            <person name="Hibbett D."/>
            <person name="Henrissat B."/>
            <person name="Matheny P.B."/>
            <person name="Labbe J."/>
            <person name="Martin F.M."/>
        </authorList>
    </citation>
    <scope>NUCLEOTIDE SEQUENCE</scope>
    <source>
        <strain evidence="1">FP105234-sp</strain>
    </source>
</reference>
<comment type="caution">
    <text evidence="1">The sequence shown here is derived from an EMBL/GenBank/DDBJ whole genome shotgun (WGS) entry which is preliminary data.</text>
</comment>
<dbReference type="Proteomes" id="UP000814033">
    <property type="component" value="Unassembled WGS sequence"/>
</dbReference>
<gene>
    <name evidence="1" type="ORF">FA95DRAFT_423466</name>
</gene>
<reference evidence="1" key="1">
    <citation type="submission" date="2021-02" db="EMBL/GenBank/DDBJ databases">
        <authorList>
            <consortium name="DOE Joint Genome Institute"/>
            <person name="Ahrendt S."/>
            <person name="Looney B.P."/>
            <person name="Miyauchi S."/>
            <person name="Morin E."/>
            <person name="Drula E."/>
            <person name="Courty P.E."/>
            <person name="Chicoki N."/>
            <person name="Fauchery L."/>
            <person name="Kohler A."/>
            <person name="Kuo A."/>
            <person name="Labutti K."/>
            <person name="Pangilinan J."/>
            <person name="Lipzen A."/>
            <person name="Riley R."/>
            <person name="Andreopoulos W."/>
            <person name="He G."/>
            <person name="Johnson J."/>
            <person name="Barry K.W."/>
            <person name="Grigoriev I.V."/>
            <person name="Nagy L."/>
            <person name="Hibbett D."/>
            <person name="Henrissat B."/>
            <person name="Matheny P.B."/>
            <person name="Labbe J."/>
            <person name="Martin F."/>
        </authorList>
    </citation>
    <scope>NUCLEOTIDE SEQUENCE</scope>
    <source>
        <strain evidence="1">FP105234-sp</strain>
    </source>
</reference>
<evidence type="ECO:0000313" key="1">
    <source>
        <dbReference type="EMBL" id="KAI0051032.1"/>
    </source>
</evidence>
<name>A0ACB8S4F4_9AGAM</name>
<sequence length="329" mass="35717">MHPWNPQQPPLEPVPESFDENALAQWSAWASFSSGPADLSGLLPPPPPPPAALPLLPPLPHPLPIALPPPPPPPPSSYPDFFMQGYVPQTFGTSVACTFWASVLKVHVDPPLFSPSPCPHWALPPSSVANNTLHPSPAVLDYVVDSTRGPVVPQALWQPLYSRIRELHVGQSPLCRPIFFVRQNGTAVGISLTEALGKRSHNLRDSYTPVDLGGKTTTQLRILWRGYPESRRQLQIKDETRNRNPITLGKLATHVGKSVQRFMDDPGAPEADFDRQWMVGDGGVKPENVILIGVVHTSAGTWQPILQLAHPQAAALHAPGSSSSASSYM</sequence>
<accession>A0ACB8S4F4</accession>